<dbReference type="EMBL" id="CP001821">
    <property type="protein sequence ID" value="ACZ30877.1"/>
    <property type="molecule type" value="Genomic_DNA"/>
</dbReference>
<sequence>MDSFLGMPIEVGMDRFILGQVFGLLTLVFNFAAYQADDQRKYFLRFTIGSAFWLAMYMTMGAQVPVMLVATFSTLRGVVFWWTLGKDSPRRRMIARRTMYTTLAIAGVASVVAIPAARPETQPFQVFLLIGVLLFVVGQYMPGVYLVRITAVVYAVAVLLLNTPLDTFNPVGIIIELNNLVSIAVFFVILARKNKHRARLAALRPAALALATPA</sequence>
<evidence type="ECO:0000313" key="2">
    <source>
        <dbReference type="EMBL" id="ACZ30877.1"/>
    </source>
</evidence>
<dbReference type="Proteomes" id="UP000002255">
    <property type="component" value="Chromosome"/>
</dbReference>
<organism evidence="2 3">
    <name type="scientific">Xylanimonas cellulosilytica (strain DSM 15894 / JCM 12276 / CECT 5975 / KCTC 9989 / LMG 20990 / NBRC 107835 / XIL07)</name>
    <dbReference type="NCBI Taxonomy" id="446471"/>
    <lineage>
        <taxon>Bacteria</taxon>
        <taxon>Bacillati</taxon>
        <taxon>Actinomycetota</taxon>
        <taxon>Actinomycetes</taxon>
        <taxon>Micrococcales</taxon>
        <taxon>Promicromonosporaceae</taxon>
        <taxon>Xylanimonas</taxon>
    </lineage>
</organism>
<feature type="transmembrane region" description="Helical" evidence="1">
    <location>
        <begin position="66"/>
        <end position="85"/>
    </location>
</feature>
<keyword evidence="1" id="KW-0472">Membrane</keyword>
<feature type="transmembrane region" description="Helical" evidence="1">
    <location>
        <begin position="42"/>
        <end position="60"/>
    </location>
</feature>
<feature type="transmembrane region" description="Helical" evidence="1">
    <location>
        <begin position="171"/>
        <end position="191"/>
    </location>
</feature>
<keyword evidence="1" id="KW-0812">Transmembrane</keyword>
<keyword evidence="3" id="KW-1185">Reference proteome</keyword>
<dbReference type="AlphaFoldDB" id="D1BT35"/>
<evidence type="ECO:0000313" key="3">
    <source>
        <dbReference type="Proteomes" id="UP000002255"/>
    </source>
</evidence>
<reference evidence="2 3" key="2">
    <citation type="journal article" date="2010" name="Stand. Genomic Sci.">
        <title>Complete genome sequence of Xylanimonas cellulosilytica type strain (XIL07).</title>
        <authorList>
            <person name="Foster B."/>
            <person name="Pukall R."/>
            <person name="Abt B."/>
            <person name="Nolan M."/>
            <person name="Glavina Del Rio T."/>
            <person name="Chen F."/>
            <person name="Lucas S."/>
            <person name="Tice H."/>
            <person name="Pitluck S."/>
            <person name="Cheng J.-F."/>
            <person name="Chertkov O."/>
            <person name="Brettin T."/>
            <person name="Han C."/>
            <person name="Detter J.C."/>
            <person name="Bruce D."/>
            <person name="Goodwin L."/>
            <person name="Ivanova N."/>
            <person name="Mavromatis K."/>
            <person name="Pati A."/>
            <person name="Mikhailova N."/>
            <person name="Chen A."/>
            <person name="Palaniappan K."/>
            <person name="Land M."/>
            <person name="Hauser L."/>
            <person name="Chang Y.-J."/>
            <person name="Jeffries C.D."/>
            <person name="Chain P."/>
            <person name="Rohde M."/>
            <person name="Goeker M."/>
            <person name="Bristow J."/>
            <person name="Eisen J.A."/>
            <person name="Markowitz V."/>
            <person name="Hugenholtz P."/>
            <person name="Kyrpides N.C."/>
            <person name="Klenk H.-P."/>
            <person name="Lapidus A."/>
        </authorList>
    </citation>
    <scope>NUCLEOTIDE SEQUENCE [LARGE SCALE GENOMIC DNA]</scope>
    <source>
        <strain evidence="3">DSM 15894 / CECT 5975 / LMG 20990 / XIL07</strain>
    </source>
</reference>
<accession>D1BT35</accession>
<dbReference type="KEGG" id="xce:Xcel_1857"/>
<keyword evidence="1" id="KW-1133">Transmembrane helix</keyword>
<feature type="transmembrane region" description="Helical" evidence="1">
    <location>
        <begin position="97"/>
        <end position="116"/>
    </location>
</feature>
<feature type="transmembrane region" description="Helical" evidence="1">
    <location>
        <begin position="16"/>
        <end position="35"/>
    </location>
</feature>
<evidence type="ECO:0000256" key="1">
    <source>
        <dbReference type="SAM" id="Phobius"/>
    </source>
</evidence>
<proteinExistence type="predicted"/>
<feature type="transmembrane region" description="Helical" evidence="1">
    <location>
        <begin position="122"/>
        <end position="138"/>
    </location>
</feature>
<feature type="transmembrane region" description="Helical" evidence="1">
    <location>
        <begin position="145"/>
        <end position="165"/>
    </location>
</feature>
<name>D1BT35_XYLCX</name>
<dbReference type="OrthoDB" id="5142990at2"/>
<dbReference type="RefSeq" id="WP_012878619.1">
    <property type="nucleotide sequence ID" value="NC_013530.1"/>
</dbReference>
<evidence type="ECO:0008006" key="4">
    <source>
        <dbReference type="Google" id="ProtNLM"/>
    </source>
</evidence>
<reference evidence="3" key="1">
    <citation type="submission" date="2009-11" db="EMBL/GenBank/DDBJ databases">
        <title>The complete chromosome of Xylanimonas cellulosilytica DSM 15894.</title>
        <authorList>
            <consortium name="US DOE Joint Genome Institute (JGI-PGF)"/>
            <person name="Lucas S."/>
            <person name="Copeland A."/>
            <person name="Lapidus A."/>
            <person name="Glavina del Rio T."/>
            <person name="Dalin E."/>
            <person name="Tice H."/>
            <person name="Bruce D."/>
            <person name="Goodwin L."/>
            <person name="Pitluck S."/>
            <person name="Kyrpides N."/>
            <person name="Mavromatis K."/>
            <person name="Ivanova N."/>
            <person name="Mikhailova N."/>
            <person name="Foster B."/>
            <person name="Clum A."/>
            <person name="Brettin T."/>
            <person name="Detter J.C."/>
            <person name="Han C."/>
            <person name="Larimer F."/>
            <person name="Land M."/>
            <person name="Hauser L."/>
            <person name="Markowitz V."/>
            <person name="Cheng J.F."/>
            <person name="Hugenholtz P."/>
            <person name="Woyke T."/>
            <person name="Wu D."/>
            <person name="Gehrich-Schroeter G."/>
            <person name="Schneider S."/>
            <person name="Pukall S.R."/>
            <person name="Klenk H.P."/>
            <person name="Eisen J.A."/>
        </authorList>
    </citation>
    <scope>NUCLEOTIDE SEQUENCE [LARGE SCALE GENOMIC DNA]</scope>
    <source>
        <strain evidence="3">DSM 15894 / CECT 5975 / LMG 20990 / XIL07</strain>
    </source>
</reference>
<dbReference type="HOGENOM" id="CLU_1288485_0_0_11"/>
<protein>
    <recommendedName>
        <fullName evidence="4">Inner membrane protein</fullName>
    </recommendedName>
</protein>
<gene>
    <name evidence="2" type="ordered locus">Xcel_1857</name>
</gene>